<dbReference type="Gene3D" id="3.90.1150.10">
    <property type="entry name" value="Aspartate Aminotransferase, domain 1"/>
    <property type="match status" value="1"/>
</dbReference>
<evidence type="ECO:0000313" key="8">
    <source>
        <dbReference type="EMBL" id="BBH93985.1"/>
    </source>
</evidence>
<comment type="similarity">
    <text evidence="2">Belongs to the class-V pyridoxal-phosphate-dependent aminotransferase family. Csd subfamily.</text>
</comment>
<dbReference type="Pfam" id="PF00266">
    <property type="entry name" value="Aminotran_5"/>
    <property type="match status" value="1"/>
</dbReference>
<dbReference type="SUPFAM" id="SSF53383">
    <property type="entry name" value="PLP-dependent transferases"/>
    <property type="match status" value="1"/>
</dbReference>
<evidence type="ECO:0000256" key="6">
    <source>
        <dbReference type="ARBA" id="ARBA00050776"/>
    </source>
</evidence>
<reference evidence="8" key="1">
    <citation type="submission" date="2018-12" db="EMBL/GenBank/DDBJ databases">
        <title>Novel natural products biosynthetic potential of the class Ktedonobacteria.</title>
        <authorList>
            <person name="Zheng Y."/>
            <person name="Saitou A."/>
            <person name="Wang C.M."/>
            <person name="Toyoda A."/>
            <person name="Minakuchi Y."/>
            <person name="Sekiguchi Y."/>
            <person name="Ueda K."/>
            <person name="Takano H."/>
            <person name="Sakai Y."/>
            <person name="Yokota A."/>
            <person name="Yabe S."/>
        </authorList>
    </citation>
    <scope>NUCLEOTIDE SEQUENCE</scope>
    <source>
        <strain evidence="8">A3-2</strain>
    </source>
</reference>
<evidence type="ECO:0000256" key="2">
    <source>
        <dbReference type="ARBA" id="ARBA00010447"/>
    </source>
</evidence>
<dbReference type="PANTHER" id="PTHR43586:SF8">
    <property type="entry name" value="CYSTEINE DESULFURASE 1, CHLOROPLASTIC"/>
    <property type="match status" value="1"/>
</dbReference>
<dbReference type="InterPro" id="IPR010970">
    <property type="entry name" value="Cys_dSase_SufS"/>
</dbReference>
<proteinExistence type="inferred from homology"/>
<dbReference type="GO" id="GO:0006534">
    <property type="term" value="P:cysteine metabolic process"/>
    <property type="evidence" value="ECO:0007669"/>
    <property type="project" value="InterPro"/>
</dbReference>
<dbReference type="NCBIfam" id="TIGR01979">
    <property type="entry name" value="sufS"/>
    <property type="match status" value="1"/>
</dbReference>
<evidence type="ECO:0000256" key="5">
    <source>
        <dbReference type="ARBA" id="ARBA00022898"/>
    </source>
</evidence>
<name>A0A455T5R7_9CHLR</name>
<dbReference type="GO" id="GO:0030170">
    <property type="term" value="F:pyridoxal phosphate binding"/>
    <property type="evidence" value="ECO:0007669"/>
    <property type="project" value="InterPro"/>
</dbReference>
<dbReference type="EMBL" id="AP019377">
    <property type="protein sequence ID" value="BBH93985.1"/>
    <property type="molecule type" value="Genomic_DNA"/>
</dbReference>
<comment type="catalytic activity">
    <reaction evidence="6">
        <text>(sulfur carrier)-H + L-cysteine = (sulfur carrier)-SH + L-alanine</text>
        <dbReference type="Rhea" id="RHEA:43892"/>
        <dbReference type="Rhea" id="RHEA-COMP:14737"/>
        <dbReference type="Rhea" id="RHEA-COMP:14739"/>
        <dbReference type="ChEBI" id="CHEBI:29917"/>
        <dbReference type="ChEBI" id="CHEBI:35235"/>
        <dbReference type="ChEBI" id="CHEBI:57972"/>
        <dbReference type="ChEBI" id="CHEBI:64428"/>
        <dbReference type="EC" id="2.8.1.7"/>
    </reaction>
</comment>
<comment type="cofactor">
    <cofactor evidence="1">
        <name>pyridoxal 5'-phosphate</name>
        <dbReference type="ChEBI" id="CHEBI:597326"/>
    </cofactor>
</comment>
<evidence type="ECO:0000259" key="7">
    <source>
        <dbReference type="Pfam" id="PF00266"/>
    </source>
</evidence>
<dbReference type="InterPro" id="IPR015421">
    <property type="entry name" value="PyrdxlP-dep_Trfase_major"/>
</dbReference>
<protein>
    <recommendedName>
        <fullName evidence="3">cysteine desulfurase</fullName>
        <ecNumber evidence="3">2.8.1.7</ecNumber>
    </recommendedName>
</protein>
<accession>A0A455T5R7</accession>
<dbReference type="AlphaFoldDB" id="A0A455T5R7"/>
<dbReference type="EC" id="2.8.1.7" evidence="3"/>
<evidence type="ECO:0000256" key="3">
    <source>
        <dbReference type="ARBA" id="ARBA00012239"/>
    </source>
</evidence>
<keyword evidence="4" id="KW-0808">Transferase</keyword>
<dbReference type="GO" id="GO:0031071">
    <property type="term" value="F:cysteine desulfurase activity"/>
    <property type="evidence" value="ECO:0007669"/>
    <property type="project" value="UniProtKB-EC"/>
</dbReference>
<dbReference type="PANTHER" id="PTHR43586">
    <property type="entry name" value="CYSTEINE DESULFURASE"/>
    <property type="match status" value="1"/>
</dbReference>
<dbReference type="InterPro" id="IPR015424">
    <property type="entry name" value="PyrdxlP-dep_Trfase"/>
</dbReference>
<dbReference type="InterPro" id="IPR015422">
    <property type="entry name" value="PyrdxlP-dep_Trfase_small"/>
</dbReference>
<dbReference type="InterPro" id="IPR000192">
    <property type="entry name" value="Aminotrans_V_dom"/>
</dbReference>
<dbReference type="CDD" id="cd06453">
    <property type="entry name" value="SufS_like"/>
    <property type="match status" value="1"/>
</dbReference>
<keyword evidence="5" id="KW-0663">Pyridoxal phosphate</keyword>
<evidence type="ECO:0000256" key="4">
    <source>
        <dbReference type="ARBA" id="ARBA00022679"/>
    </source>
</evidence>
<dbReference type="Gene3D" id="3.40.640.10">
    <property type="entry name" value="Type I PLP-dependent aspartate aminotransferase-like (Major domain)"/>
    <property type="match status" value="1"/>
</dbReference>
<organism evidence="8">
    <name type="scientific">Thermogemmatispora argillosa</name>
    <dbReference type="NCBI Taxonomy" id="2045280"/>
    <lineage>
        <taxon>Bacteria</taxon>
        <taxon>Bacillati</taxon>
        <taxon>Chloroflexota</taxon>
        <taxon>Ktedonobacteria</taxon>
        <taxon>Thermogemmatisporales</taxon>
        <taxon>Thermogemmatisporaceae</taxon>
        <taxon>Thermogemmatispora</taxon>
    </lineage>
</organism>
<feature type="domain" description="Aminotransferase class V" evidence="7">
    <location>
        <begin position="34"/>
        <end position="406"/>
    </location>
</feature>
<sequence>MQDVVEVRREPRSVDEIRRDFPILTRQVHGKPLVYLDSAASSQKPLAVIEAMNAYYRSTHANVHRGVYEISEEATAALERARTKVARFIHARQSKQVIFTRNTTESINLVAYSWGGANIKAGDLILLTAMEHHSNLVPWQLLAQRTGARLEFVPLTPEGRLRLDVYAQLLEQRPKLVAFTHMSNVLGTINPVKEMVAQAHAAGAVVLVDAAQSAPHLPLDVQELDADFVCFSGHKMLGPTGIGVLYGKRELLEAMPPFLGGGDMIRSVSLRSSTWNDLPWKFEAGTPAIAEAVGLGAAVDYLSALGMEWVREHERAITAYALERLRTVPHLQIYGPTSDELRGGVISFTLADIHPHDLASILDQEFGVAIRAGHHCAQPLMEHLGLAATARASFYVYTLPEEIDILVQGLRRALEIFQL</sequence>
<gene>
    <name evidence="8" type="ORF">KTA_21840</name>
</gene>
<evidence type="ECO:0000256" key="1">
    <source>
        <dbReference type="ARBA" id="ARBA00001933"/>
    </source>
</evidence>